<name>A0A0P0FK51_9BACE</name>
<dbReference type="EMBL" id="CP012801">
    <property type="protein sequence ID" value="ALJ57468.1"/>
    <property type="molecule type" value="Genomic_DNA"/>
</dbReference>
<evidence type="ECO:0000313" key="3">
    <source>
        <dbReference type="EMBL" id="ALJ57468.1"/>
    </source>
</evidence>
<accession>A0A0P0FK51</accession>
<dbReference type="Pfam" id="PF00534">
    <property type="entry name" value="Glycos_transf_1"/>
    <property type="match status" value="1"/>
</dbReference>
<organism evidence="3 4">
    <name type="scientific">Bacteroides cellulosilyticus</name>
    <dbReference type="NCBI Taxonomy" id="246787"/>
    <lineage>
        <taxon>Bacteria</taxon>
        <taxon>Pseudomonadati</taxon>
        <taxon>Bacteroidota</taxon>
        <taxon>Bacteroidia</taxon>
        <taxon>Bacteroidales</taxon>
        <taxon>Bacteroidaceae</taxon>
        <taxon>Bacteroides</taxon>
    </lineage>
</organism>
<dbReference type="CDD" id="cd03801">
    <property type="entry name" value="GT4_PimA-like"/>
    <property type="match status" value="1"/>
</dbReference>
<evidence type="ECO:0000313" key="4">
    <source>
        <dbReference type="Proteomes" id="UP000061809"/>
    </source>
</evidence>
<protein>
    <submittedName>
        <fullName evidence="3">Alpha-D-kanosaminyltransferase</fullName>
        <ecNumber evidence="3">2.4.1.301</ecNumber>
    </submittedName>
</protein>
<dbReference type="AlphaFoldDB" id="A0A0P0FK51"/>
<proteinExistence type="predicted"/>
<evidence type="ECO:0000256" key="1">
    <source>
        <dbReference type="ARBA" id="ARBA00022679"/>
    </source>
</evidence>
<sequence length="174" mass="19590">MPFIFNRICGQNDNIRLILIGQDAIVNGSSTWEKCNSLFSKQSACCVSYLGRMPYEKTMAYASRADICIFPSHAETFGLVLLEAMFLRKAIVCSDINCFQEIIGDSDCVCKCMVGNIDEFAEALQRLISDSSYRCELADRAYLNATTRFNTDDIVAQNIEFYNQVIRDSQKAVP</sequence>
<gene>
    <name evidence="3" type="primary">kanE_1</name>
    <name evidence="3" type="ORF">BcellWH2_00192</name>
</gene>
<dbReference type="KEGG" id="bcel:BcellWH2_00192"/>
<reference evidence="3 4" key="1">
    <citation type="journal article" date="2015" name="Science">
        <title>Genetic determinants of in vivo fitness and diet responsiveness in multiple human gut Bacteroides.</title>
        <authorList>
            <person name="Wu M."/>
            <person name="McNulty N.P."/>
            <person name="Rodionov D.A."/>
            <person name="Khoroshkin M.S."/>
            <person name="Griffin N.W."/>
            <person name="Cheng J."/>
            <person name="Latreille P."/>
            <person name="Kerstetter R.A."/>
            <person name="Terrapon N."/>
            <person name="Henrissat B."/>
            <person name="Osterman A.L."/>
            <person name="Gordon J.I."/>
        </authorList>
    </citation>
    <scope>NUCLEOTIDE SEQUENCE [LARGE SCALE GENOMIC DNA]</scope>
    <source>
        <strain evidence="3 4">WH2</strain>
    </source>
</reference>
<dbReference type="GO" id="GO:0016757">
    <property type="term" value="F:glycosyltransferase activity"/>
    <property type="evidence" value="ECO:0007669"/>
    <property type="project" value="UniProtKB-KW"/>
</dbReference>
<evidence type="ECO:0000259" key="2">
    <source>
        <dbReference type="Pfam" id="PF00534"/>
    </source>
</evidence>
<keyword evidence="3" id="KW-0328">Glycosyltransferase</keyword>
<dbReference type="Gene3D" id="3.40.50.2000">
    <property type="entry name" value="Glycogen Phosphorylase B"/>
    <property type="match status" value="1"/>
</dbReference>
<dbReference type="PATRIC" id="fig|246787.4.peg.200"/>
<dbReference type="SUPFAM" id="SSF53756">
    <property type="entry name" value="UDP-Glycosyltransferase/glycogen phosphorylase"/>
    <property type="match status" value="1"/>
</dbReference>
<dbReference type="Proteomes" id="UP000061809">
    <property type="component" value="Chromosome"/>
</dbReference>
<keyword evidence="1 3" id="KW-0808">Transferase</keyword>
<dbReference type="PANTHER" id="PTHR46401:SF2">
    <property type="entry name" value="GLYCOSYLTRANSFERASE WBBK-RELATED"/>
    <property type="match status" value="1"/>
</dbReference>
<dbReference type="InterPro" id="IPR001296">
    <property type="entry name" value="Glyco_trans_1"/>
</dbReference>
<dbReference type="EC" id="2.4.1.301" evidence="3"/>
<dbReference type="RefSeq" id="WP_236707619.1">
    <property type="nucleotide sequence ID" value="NZ_CP012801.1"/>
</dbReference>
<feature type="domain" description="Glycosyl transferase family 1" evidence="2">
    <location>
        <begin position="5"/>
        <end position="142"/>
    </location>
</feature>
<dbReference type="PANTHER" id="PTHR46401">
    <property type="entry name" value="GLYCOSYLTRANSFERASE WBBK-RELATED"/>
    <property type="match status" value="1"/>
</dbReference>